<feature type="compositionally biased region" description="Polar residues" evidence="1">
    <location>
        <begin position="291"/>
        <end position="319"/>
    </location>
</feature>
<gene>
    <name evidence="3" type="ORF">F5878DRAFT_98596</name>
</gene>
<keyword evidence="4" id="KW-1185">Reference proteome</keyword>
<evidence type="ECO:0000313" key="4">
    <source>
        <dbReference type="Proteomes" id="UP001163846"/>
    </source>
</evidence>
<feature type="chain" id="PRO_5041284603" evidence="2">
    <location>
        <begin position="20"/>
        <end position="445"/>
    </location>
</feature>
<evidence type="ECO:0000256" key="2">
    <source>
        <dbReference type="SAM" id="SignalP"/>
    </source>
</evidence>
<sequence length="445" mass="44484">MQLYAQFVSLMLSVFFTSATPLGDRRLLARYNGAPDTGFRDFISRSQITAPPACSISATAGTLPTSNTTNVPRISLSKRTPTPAITPSGWSDLCAASGISDLSVQYLCLNMGQDGWGFALSAAADACVQQTIADQMISFAKLPGILNSEDIISYAISYRQLARQAVSVSGVVPSTLYCTVPPVNPEISGIANTQPAGVNPGLFGSPTVPVVPFGSDGTCPYGSVPDVSTCDCTGSPVDIPTTASNTTTSLPANSTATEGACDTCLIGNSTIAGPDVGVSNITLTGDTVNSTVTGSDSALNGTDTSNPTLTGSNSTSSGVDTNSTLTSGSNSTSNGTDSITSTDTSGSNSTSNGTDSITSTDTSGSSATVTANSSLNSSAVSTSTDAGIIATSADIASTSIAPTTSPVSTSVESIEASTTSTASAVASTSTSGQTFDGNIHDPAGR</sequence>
<feature type="signal peptide" evidence="2">
    <location>
        <begin position="1"/>
        <end position="19"/>
    </location>
</feature>
<comment type="caution">
    <text evidence="3">The sequence shown here is derived from an EMBL/GenBank/DDBJ whole genome shotgun (WGS) entry which is preliminary data.</text>
</comment>
<evidence type="ECO:0000256" key="1">
    <source>
        <dbReference type="SAM" id="MobiDB-lite"/>
    </source>
</evidence>
<organism evidence="3 4">
    <name type="scientific">Lentinula raphanica</name>
    <dbReference type="NCBI Taxonomy" id="153919"/>
    <lineage>
        <taxon>Eukaryota</taxon>
        <taxon>Fungi</taxon>
        <taxon>Dikarya</taxon>
        <taxon>Basidiomycota</taxon>
        <taxon>Agaricomycotina</taxon>
        <taxon>Agaricomycetes</taxon>
        <taxon>Agaricomycetidae</taxon>
        <taxon>Agaricales</taxon>
        <taxon>Marasmiineae</taxon>
        <taxon>Omphalotaceae</taxon>
        <taxon>Lentinula</taxon>
    </lineage>
</organism>
<feature type="compositionally biased region" description="Low complexity" evidence="1">
    <location>
        <begin position="320"/>
        <end position="380"/>
    </location>
</feature>
<name>A0AA38PBG3_9AGAR</name>
<dbReference type="Proteomes" id="UP001163846">
    <property type="component" value="Unassembled WGS sequence"/>
</dbReference>
<feature type="compositionally biased region" description="Low complexity" evidence="1">
    <location>
        <begin position="417"/>
        <end position="431"/>
    </location>
</feature>
<feature type="region of interest" description="Disordered" evidence="1">
    <location>
        <begin position="291"/>
        <end position="380"/>
    </location>
</feature>
<proteinExistence type="predicted"/>
<dbReference type="EMBL" id="MU806106">
    <property type="protein sequence ID" value="KAJ3839842.1"/>
    <property type="molecule type" value="Genomic_DNA"/>
</dbReference>
<feature type="region of interest" description="Disordered" evidence="1">
    <location>
        <begin position="417"/>
        <end position="445"/>
    </location>
</feature>
<accession>A0AA38PBG3</accession>
<protein>
    <submittedName>
        <fullName evidence="3">Uncharacterized protein</fullName>
    </submittedName>
</protein>
<keyword evidence="2" id="KW-0732">Signal</keyword>
<reference evidence="3" key="1">
    <citation type="submission" date="2022-08" db="EMBL/GenBank/DDBJ databases">
        <authorList>
            <consortium name="DOE Joint Genome Institute"/>
            <person name="Min B."/>
            <person name="Riley R."/>
            <person name="Sierra-Patev S."/>
            <person name="Naranjo-Ortiz M."/>
            <person name="Looney B."/>
            <person name="Konkel Z."/>
            <person name="Slot J.C."/>
            <person name="Sakamoto Y."/>
            <person name="Steenwyk J.L."/>
            <person name="Rokas A."/>
            <person name="Carro J."/>
            <person name="Camarero S."/>
            <person name="Ferreira P."/>
            <person name="Molpeceres G."/>
            <person name="Ruiz-Duenas F.J."/>
            <person name="Serrano A."/>
            <person name="Henrissat B."/>
            <person name="Drula E."/>
            <person name="Hughes K.W."/>
            <person name="Mata J.L."/>
            <person name="Ishikawa N.K."/>
            <person name="Vargas-Isla R."/>
            <person name="Ushijima S."/>
            <person name="Smith C.A."/>
            <person name="Ahrendt S."/>
            <person name="Andreopoulos W."/>
            <person name="He G."/>
            <person name="Labutti K."/>
            <person name="Lipzen A."/>
            <person name="Ng V."/>
            <person name="Sandor L."/>
            <person name="Barry K."/>
            <person name="Martinez A.T."/>
            <person name="Xiao Y."/>
            <person name="Gibbons J.G."/>
            <person name="Terashima K."/>
            <person name="Hibbett D.S."/>
            <person name="Grigoriev I.V."/>
        </authorList>
    </citation>
    <scope>NUCLEOTIDE SEQUENCE</scope>
    <source>
        <strain evidence="3">TFB9207</strain>
    </source>
</reference>
<evidence type="ECO:0000313" key="3">
    <source>
        <dbReference type="EMBL" id="KAJ3839842.1"/>
    </source>
</evidence>
<dbReference type="AlphaFoldDB" id="A0AA38PBG3"/>